<dbReference type="GO" id="GO:0043456">
    <property type="term" value="P:regulation of pentose-phosphate shunt"/>
    <property type="evidence" value="ECO:0007669"/>
    <property type="project" value="TreeGrafter"/>
</dbReference>
<protein>
    <submittedName>
        <fullName evidence="4">Phosphoglycerate mutase</fullName>
    </submittedName>
</protein>
<evidence type="ECO:0000256" key="2">
    <source>
        <dbReference type="PIRSR" id="PIRSR613078-1"/>
    </source>
</evidence>
<feature type="active site" description="Proton donor/acceptor" evidence="2">
    <location>
        <position position="84"/>
    </location>
</feature>
<dbReference type="GO" id="GO:0005829">
    <property type="term" value="C:cytosol"/>
    <property type="evidence" value="ECO:0007669"/>
    <property type="project" value="TreeGrafter"/>
</dbReference>
<feature type="binding site" evidence="3">
    <location>
        <begin position="7"/>
        <end position="14"/>
    </location>
    <ligand>
        <name>substrate</name>
    </ligand>
</feature>
<dbReference type="AlphaFoldDB" id="R3TS71"/>
<evidence type="ECO:0000313" key="4">
    <source>
        <dbReference type="EMBL" id="EOL43968.1"/>
    </source>
</evidence>
<accession>R3TS71</accession>
<dbReference type="PANTHER" id="PTHR46517">
    <property type="entry name" value="FRUCTOSE-2,6-BISPHOSPHATASE TIGAR"/>
    <property type="match status" value="1"/>
</dbReference>
<dbReference type="PANTHER" id="PTHR46517:SF1">
    <property type="entry name" value="FRUCTOSE-2,6-BISPHOSPHATASE TIGAR"/>
    <property type="match status" value="1"/>
</dbReference>
<dbReference type="GO" id="GO:0004331">
    <property type="term" value="F:fructose-2,6-bisphosphate 2-phosphatase activity"/>
    <property type="evidence" value="ECO:0007669"/>
    <property type="project" value="TreeGrafter"/>
</dbReference>
<dbReference type="EMBL" id="AJAT01000014">
    <property type="protein sequence ID" value="EOL43968.1"/>
    <property type="molecule type" value="Genomic_DNA"/>
</dbReference>
<name>R3TS71_9ENTE</name>
<dbReference type="CDD" id="cd07067">
    <property type="entry name" value="HP_PGM_like"/>
    <property type="match status" value="1"/>
</dbReference>
<dbReference type="GO" id="GO:0045820">
    <property type="term" value="P:negative regulation of glycolytic process"/>
    <property type="evidence" value="ECO:0007669"/>
    <property type="project" value="TreeGrafter"/>
</dbReference>
<proteinExistence type="predicted"/>
<comment type="caution">
    <text evidence="4">The sequence shown here is derived from an EMBL/GenBank/DDBJ whole genome shotgun (WGS) entry which is preliminary data.</text>
</comment>
<gene>
    <name evidence="4" type="ORF">UC3_01598</name>
</gene>
<dbReference type="InterPro" id="IPR051695">
    <property type="entry name" value="Phosphoglycerate_Mutase"/>
</dbReference>
<dbReference type="HOGENOM" id="CLU_033323_9_0_9"/>
<organism evidence="4 5">
    <name type="scientific">Enterococcus phoeniculicola ATCC BAA-412</name>
    <dbReference type="NCBI Taxonomy" id="1158610"/>
    <lineage>
        <taxon>Bacteria</taxon>
        <taxon>Bacillati</taxon>
        <taxon>Bacillota</taxon>
        <taxon>Bacilli</taxon>
        <taxon>Lactobacillales</taxon>
        <taxon>Enterococcaceae</taxon>
        <taxon>Enterococcus</taxon>
    </lineage>
</organism>
<dbReference type="eggNOG" id="COG0406">
    <property type="taxonomic scope" value="Bacteria"/>
</dbReference>
<dbReference type="STRING" id="154621.RV11_GL000223"/>
<dbReference type="SUPFAM" id="SSF53254">
    <property type="entry name" value="Phosphoglycerate mutase-like"/>
    <property type="match status" value="1"/>
</dbReference>
<sequence length="214" mass="24198">MKLYFTRHGKTQWNKEKRFQGMGGDSPLLSESYEEIKALGVYLKDVPFEKIYSSTSKRARDTAKGILSELRYPVEIIYTDDLRELGLGSLEGQKIEKIKKMHGENLHNLRHHLEKYDPTPFGAEPIMTAIERIETVVSTAVSEASKGPLLFVGHGAALTASIQHMVGEPLENLRKAGGLLNSSLTIVETTNPSDEFPYQMELWNDVHFLEKHQK</sequence>
<keyword evidence="1" id="KW-0378">Hydrolase</keyword>
<dbReference type="PATRIC" id="fig|1158610.3.peg.1585"/>
<dbReference type="Proteomes" id="UP000013785">
    <property type="component" value="Unassembled WGS sequence"/>
</dbReference>
<keyword evidence="5" id="KW-1185">Reference proteome</keyword>
<dbReference type="InterPro" id="IPR013078">
    <property type="entry name" value="His_Pase_superF_clade-1"/>
</dbReference>
<evidence type="ECO:0000256" key="1">
    <source>
        <dbReference type="ARBA" id="ARBA00022801"/>
    </source>
</evidence>
<evidence type="ECO:0000313" key="5">
    <source>
        <dbReference type="Proteomes" id="UP000013785"/>
    </source>
</evidence>
<dbReference type="RefSeq" id="WP_010768261.1">
    <property type="nucleotide sequence ID" value="NZ_ASWE01000003.1"/>
</dbReference>
<dbReference type="SMART" id="SM00855">
    <property type="entry name" value="PGAM"/>
    <property type="match status" value="1"/>
</dbReference>
<dbReference type="InterPro" id="IPR029033">
    <property type="entry name" value="His_PPase_superfam"/>
</dbReference>
<dbReference type="Pfam" id="PF00300">
    <property type="entry name" value="His_Phos_1"/>
    <property type="match status" value="1"/>
</dbReference>
<evidence type="ECO:0000256" key="3">
    <source>
        <dbReference type="PIRSR" id="PIRSR613078-2"/>
    </source>
</evidence>
<feature type="binding site" evidence="3">
    <location>
        <position position="58"/>
    </location>
    <ligand>
        <name>substrate</name>
    </ligand>
</feature>
<dbReference type="OrthoDB" id="9782128at2"/>
<feature type="active site" description="Tele-phosphohistidine intermediate" evidence="2">
    <location>
        <position position="8"/>
    </location>
</feature>
<reference evidence="4 5" key="1">
    <citation type="submission" date="2013-02" db="EMBL/GenBank/DDBJ databases">
        <title>The Genome Sequence of Enterococcus phoeniculicola BAA-412.</title>
        <authorList>
            <consortium name="The Broad Institute Genome Sequencing Platform"/>
            <consortium name="The Broad Institute Genome Sequencing Center for Infectious Disease"/>
            <person name="Earl A.M."/>
            <person name="Gilmore M.S."/>
            <person name="Lebreton F."/>
            <person name="Walker B."/>
            <person name="Young S.K."/>
            <person name="Zeng Q."/>
            <person name="Gargeya S."/>
            <person name="Fitzgerald M."/>
            <person name="Haas B."/>
            <person name="Abouelleil A."/>
            <person name="Alvarado L."/>
            <person name="Arachchi H.M."/>
            <person name="Berlin A.M."/>
            <person name="Chapman S.B."/>
            <person name="Dewar J."/>
            <person name="Goldberg J."/>
            <person name="Griggs A."/>
            <person name="Gujja S."/>
            <person name="Hansen M."/>
            <person name="Howarth C."/>
            <person name="Imamovic A."/>
            <person name="Larimer J."/>
            <person name="McCowan C."/>
            <person name="Murphy C."/>
            <person name="Neiman D."/>
            <person name="Pearson M."/>
            <person name="Priest M."/>
            <person name="Roberts A."/>
            <person name="Saif S."/>
            <person name="Shea T."/>
            <person name="Sisk P."/>
            <person name="Sykes S."/>
            <person name="Wortman J."/>
            <person name="Nusbaum C."/>
            <person name="Birren B."/>
        </authorList>
    </citation>
    <scope>NUCLEOTIDE SEQUENCE [LARGE SCALE GENOMIC DNA]</scope>
    <source>
        <strain evidence="4 5">ATCC BAA-412</strain>
    </source>
</reference>
<dbReference type="Gene3D" id="3.40.50.1240">
    <property type="entry name" value="Phosphoglycerate mutase-like"/>
    <property type="match status" value="1"/>
</dbReference>